<name>A0A5B7DH12_PORTR</name>
<feature type="compositionally biased region" description="Polar residues" evidence="1">
    <location>
        <begin position="1"/>
        <end position="12"/>
    </location>
</feature>
<protein>
    <submittedName>
        <fullName evidence="2">Uncharacterized protein</fullName>
    </submittedName>
</protein>
<sequence>MRERSSGATKINGTLRGEDAARPCMDNSGPKTSVIGGTAVQVVRRGGGAGEAKTSTMEAANLFPISVTSRELVFGLA</sequence>
<keyword evidence="3" id="KW-1185">Reference proteome</keyword>
<reference evidence="2 3" key="1">
    <citation type="submission" date="2019-05" db="EMBL/GenBank/DDBJ databases">
        <title>Another draft genome of Portunus trituberculatus and its Hox gene families provides insights of decapod evolution.</title>
        <authorList>
            <person name="Jeong J.-H."/>
            <person name="Song I."/>
            <person name="Kim S."/>
            <person name="Choi T."/>
            <person name="Kim D."/>
            <person name="Ryu S."/>
            <person name="Kim W."/>
        </authorList>
    </citation>
    <scope>NUCLEOTIDE SEQUENCE [LARGE SCALE GENOMIC DNA]</scope>
    <source>
        <tissue evidence="2">Muscle</tissue>
    </source>
</reference>
<proteinExistence type="predicted"/>
<organism evidence="2 3">
    <name type="scientific">Portunus trituberculatus</name>
    <name type="common">Swimming crab</name>
    <name type="synonym">Neptunus trituberculatus</name>
    <dbReference type="NCBI Taxonomy" id="210409"/>
    <lineage>
        <taxon>Eukaryota</taxon>
        <taxon>Metazoa</taxon>
        <taxon>Ecdysozoa</taxon>
        <taxon>Arthropoda</taxon>
        <taxon>Crustacea</taxon>
        <taxon>Multicrustacea</taxon>
        <taxon>Malacostraca</taxon>
        <taxon>Eumalacostraca</taxon>
        <taxon>Eucarida</taxon>
        <taxon>Decapoda</taxon>
        <taxon>Pleocyemata</taxon>
        <taxon>Brachyura</taxon>
        <taxon>Eubrachyura</taxon>
        <taxon>Portunoidea</taxon>
        <taxon>Portunidae</taxon>
        <taxon>Portuninae</taxon>
        <taxon>Portunus</taxon>
    </lineage>
</organism>
<accession>A0A5B7DH12</accession>
<evidence type="ECO:0000313" key="3">
    <source>
        <dbReference type="Proteomes" id="UP000324222"/>
    </source>
</evidence>
<gene>
    <name evidence="2" type="ORF">E2C01_013413</name>
</gene>
<evidence type="ECO:0000256" key="1">
    <source>
        <dbReference type="SAM" id="MobiDB-lite"/>
    </source>
</evidence>
<dbReference type="AlphaFoldDB" id="A0A5B7DH12"/>
<feature type="region of interest" description="Disordered" evidence="1">
    <location>
        <begin position="1"/>
        <end position="34"/>
    </location>
</feature>
<dbReference type="EMBL" id="VSRR010000875">
    <property type="protein sequence ID" value="MPC20469.1"/>
    <property type="molecule type" value="Genomic_DNA"/>
</dbReference>
<dbReference type="Proteomes" id="UP000324222">
    <property type="component" value="Unassembled WGS sequence"/>
</dbReference>
<evidence type="ECO:0000313" key="2">
    <source>
        <dbReference type="EMBL" id="MPC20469.1"/>
    </source>
</evidence>
<comment type="caution">
    <text evidence="2">The sequence shown here is derived from an EMBL/GenBank/DDBJ whole genome shotgun (WGS) entry which is preliminary data.</text>
</comment>